<dbReference type="NCBIfam" id="NF008668">
    <property type="entry name" value="PRK11669.1"/>
    <property type="match status" value="1"/>
</dbReference>
<keyword evidence="3" id="KW-0378">Hydrolase</keyword>
<feature type="active site" description="Acyl-ester intermediate" evidence="7">
    <location>
        <position position="64"/>
    </location>
</feature>
<keyword evidence="13" id="KW-1185">Reference proteome</keyword>
<evidence type="ECO:0000256" key="8">
    <source>
        <dbReference type="PIRSR" id="PIRSR618044-2"/>
    </source>
</evidence>
<evidence type="ECO:0000256" key="7">
    <source>
        <dbReference type="PIRSR" id="PIRSR618044-1"/>
    </source>
</evidence>
<keyword evidence="2 10" id="KW-0732">Signal</keyword>
<dbReference type="Gene3D" id="3.40.710.10">
    <property type="entry name" value="DD-peptidase/beta-lactamase superfamily"/>
    <property type="match status" value="1"/>
</dbReference>
<organism evidence="12 13">
    <name type="scientific">Shewanella maritima</name>
    <dbReference type="NCBI Taxonomy" id="2520507"/>
    <lineage>
        <taxon>Bacteria</taxon>
        <taxon>Pseudomonadati</taxon>
        <taxon>Pseudomonadota</taxon>
        <taxon>Gammaproteobacteria</taxon>
        <taxon>Alteromonadales</taxon>
        <taxon>Shewanellaceae</taxon>
        <taxon>Shewanella</taxon>
    </lineage>
</organism>
<feature type="chain" id="PRO_5019579087" evidence="10">
    <location>
        <begin position="26"/>
        <end position="296"/>
    </location>
</feature>
<evidence type="ECO:0000256" key="3">
    <source>
        <dbReference type="ARBA" id="ARBA00022801"/>
    </source>
</evidence>
<dbReference type="PANTHER" id="PTHR21581">
    <property type="entry name" value="D-ALANYL-D-ALANINE CARBOXYPEPTIDASE"/>
    <property type="match status" value="1"/>
</dbReference>
<evidence type="ECO:0000256" key="2">
    <source>
        <dbReference type="ARBA" id="ARBA00022729"/>
    </source>
</evidence>
<evidence type="ECO:0000256" key="10">
    <source>
        <dbReference type="SAM" id="SignalP"/>
    </source>
</evidence>
<proteinExistence type="inferred from homology"/>
<dbReference type="GO" id="GO:0006508">
    <property type="term" value="P:proteolysis"/>
    <property type="evidence" value="ECO:0007669"/>
    <property type="project" value="InterPro"/>
</dbReference>
<evidence type="ECO:0000256" key="5">
    <source>
        <dbReference type="ARBA" id="ARBA00022984"/>
    </source>
</evidence>
<dbReference type="Pfam" id="PF00768">
    <property type="entry name" value="Peptidase_S11"/>
    <property type="match status" value="1"/>
</dbReference>
<dbReference type="GO" id="GO:0009002">
    <property type="term" value="F:serine-type D-Ala-D-Ala carboxypeptidase activity"/>
    <property type="evidence" value="ECO:0007669"/>
    <property type="project" value="InterPro"/>
</dbReference>
<dbReference type="PRINTS" id="PR00725">
    <property type="entry name" value="DADACBPTASE1"/>
</dbReference>
<dbReference type="GO" id="GO:0071555">
    <property type="term" value="P:cell wall organization"/>
    <property type="evidence" value="ECO:0007669"/>
    <property type="project" value="UniProtKB-KW"/>
</dbReference>
<feature type="binding site" evidence="8">
    <location>
        <position position="228"/>
    </location>
    <ligand>
        <name>substrate</name>
    </ligand>
</feature>
<dbReference type="InterPro" id="IPR018044">
    <property type="entry name" value="Peptidase_S11"/>
</dbReference>
<protein>
    <submittedName>
        <fullName evidence="12">D-alanyl-D-alanine endopeptidase</fullName>
    </submittedName>
</protein>
<dbReference type="OrthoDB" id="5688590at2"/>
<reference evidence="12 13" key="1">
    <citation type="submission" date="2019-02" db="EMBL/GenBank/DDBJ databases">
        <title>Shewanella sp. D4-2 isolated from Dokdo Island.</title>
        <authorList>
            <person name="Baek K."/>
        </authorList>
    </citation>
    <scope>NUCLEOTIDE SEQUENCE [LARGE SCALE GENOMIC DNA]</scope>
    <source>
        <strain evidence="12 13">D4-2</strain>
    </source>
</reference>
<keyword evidence="4" id="KW-0133">Cell shape</keyword>
<feature type="active site" description="Proton acceptor" evidence="7">
    <location>
        <position position="67"/>
    </location>
</feature>
<dbReference type="GO" id="GO:0008360">
    <property type="term" value="P:regulation of cell shape"/>
    <property type="evidence" value="ECO:0007669"/>
    <property type="project" value="UniProtKB-KW"/>
</dbReference>
<sequence>MSRFCFSSALVAGCLLALSHFNAFAQSDVISKQPLAANSVMVVDLKTNKVLHAENADEVSPIASVSKLMAAMVVLDAKLPLKEKIAVDVSQSPIMRNVHSRIRIGSKVTRENMLIMTLIASENRAATSLAHHYPGGFKAFVKAMNAKAKALSMNSTHFDEPSGLSENNVSSASDLIKLLKASQSYPELKRLSSMPKRHVIFSKPRYKLDFHNTNKLVFKDSWDIALTKTGYTSKAGQCLVMLAEMNKREVAFVVLDAFGKYTHLADANRFKRYLETGKVSKVPKEAQKYKQQKQTQ</sequence>
<name>A0A411PK35_9GAMM</name>
<evidence type="ECO:0000313" key="12">
    <source>
        <dbReference type="EMBL" id="QBF83858.1"/>
    </source>
</evidence>
<evidence type="ECO:0000259" key="11">
    <source>
        <dbReference type="Pfam" id="PF00768"/>
    </source>
</evidence>
<dbReference type="SUPFAM" id="SSF56601">
    <property type="entry name" value="beta-lactamase/transpeptidase-like"/>
    <property type="match status" value="1"/>
</dbReference>
<dbReference type="RefSeq" id="WP_130601391.1">
    <property type="nucleotide sequence ID" value="NZ_CP036200.1"/>
</dbReference>
<dbReference type="AlphaFoldDB" id="A0A411PK35"/>
<dbReference type="InterPro" id="IPR012338">
    <property type="entry name" value="Beta-lactam/transpept-like"/>
</dbReference>
<evidence type="ECO:0000256" key="9">
    <source>
        <dbReference type="RuleBase" id="RU004016"/>
    </source>
</evidence>
<feature type="active site" evidence="7">
    <location>
        <position position="121"/>
    </location>
</feature>
<keyword evidence="6" id="KW-0961">Cell wall biogenesis/degradation</keyword>
<dbReference type="Proteomes" id="UP000291106">
    <property type="component" value="Chromosome"/>
</dbReference>
<evidence type="ECO:0000313" key="13">
    <source>
        <dbReference type="Proteomes" id="UP000291106"/>
    </source>
</evidence>
<dbReference type="GO" id="GO:0009252">
    <property type="term" value="P:peptidoglycan biosynthetic process"/>
    <property type="evidence" value="ECO:0007669"/>
    <property type="project" value="UniProtKB-KW"/>
</dbReference>
<accession>A0A411PK35</accession>
<keyword evidence="5" id="KW-0573">Peptidoglycan synthesis</keyword>
<comment type="similarity">
    <text evidence="1 9">Belongs to the peptidase S11 family.</text>
</comment>
<evidence type="ECO:0000256" key="6">
    <source>
        <dbReference type="ARBA" id="ARBA00023316"/>
    </source>
</evidence>
<evidence type="ECO:0000256" key="4">
    <source>
        <dbReference type="ARBA" id="ARBA00022960"/>
    </source>
</evidence>
<gene>
    <name evidence="12" type="ORF">EXU30_15110</name>
</gene>
<dbReference type="KEGG" id="smai:EXU30_15110"/>
<evidence type="ECO:0000256" key="1">
    <source>
        <dbReference type="ARBA" id="ARBA00007164"/>
    </source>
</evidence>
<feature type="domain" description="Peptidase S11 D-alanyl-D-alanine carboxypeptidase A N-terminal" evidence="11">
    <location>
        <begin position="32"/>
        <end position="258"/>
    </location>
</feature>
<feature type="signal peptide" evidence="10">
    <location>
        <begin position="1"/>
        <end position="25"/>
    </location>
</feature>
<dbReference type="PANTHER" id="PTHR21581:SF26">
    <property type="entry name" value="D-ALANYL-D-ALANINE ENDOPEPTIDASE"/>
    <property type="match status" value="1"/>
</dbReference>
<dbReference type="EMBL" id="CP036200">
    <property type="protein sequence ID" value="QBF83858.1"/>
    <property type="molecule type" value="Genomic_DNA"/>
</dbReference>
<dbReference type="InterPro" id="IPR001967">
    <property type="entry name" value="Peptidase_S11_N"/>
</dbReference>